<evidence type="ECO:0000313" key="3">
    <source>
        <dbReference type="EMBL" id="WFD04001.1"/>
    </source>
</evidence>
<feature type="coiled-coil region" evidence="1">
    <location>
        <begin position="213"/>
        <end position="275"/>
    </location>
</feature>
<evidence type="ECO:0000256" key="1">
    <source>
        <dbReference type="SAM" id="Coils"/>
    </source>
</evidence>
<protein>
    <submittedName>
        <fullName evidence="3">Uncharacterized protein</fullName>
    </submittedName>
</protein>
<name>A0AAF0E252_9BASI</name>
<feature type="compositionally biased region" description="Basic and acidic residues" evidence="2">
    <location>
        <begin position="293"/>
        <end position="304"/>
    </location>
</feature>
<proteinExistence type="predicted"/>
<organism evidence="3 4">
    <name type="scientific">Malassezia obtusa</name>
    <dbReference type="NCBI Taxonomy" id="76774"/>
    <lineage>
        <taxon>Eukaryota</taxon>
        <taxon>Fungi</taxon>
        <taxon>Dikarya</taxon>
        <taxon>Basidiomycota</taxon>
        <taxon>Ustilaginomycotina</taxon>
        <taxon>Malasseziomycetes</taxon>
        <taxon>Malasseziales</taxon>
        <taxon>Malasseziaceae</taxon>
        <taxon>Malassezia</taxon>
    </lineage>
</organism>
<dbReference type="Proteomes" id="UP001214603">
    <property type="component" value="Chromosome 6"/>
</dbReference>
<reference evidence="3" key="1">
    <citation type="submission" date="2023-03" db="EMBL/GenBank/DDBJ databases">
        <title>Mating type loci evolution in Malassezia.</title>
        <authorList>
            <person name="Coelho M.A."/>
        </authorList>
    </citation>
    <scope>NUCLEOTIDE SEQUENCE</scope>
    <source>
        <strain evidence="3">CBS 7876</strain>
    </source>
</reference>
<keyword evidence="4" id="KW-1185">Reference proteome</keyword>
<evidence type="ECO:0000313" key="4">
    <source>
        <dbReference type="Proteomes" id="UP001214603"/>
    </source>
</evidence>
<dbReference type="EMBL" id="CP119939">
    <property type="protein sequence ID" value="WFD04001.1"/>
    <property type="molecule type" value="Genomic_DNA"/>
</dbReference>
<feature type="region of interest" description="Disordered" evidence="2">
    <location>
        <begin position="293"/>
        <end position="385"/>
    </location>
</feature>
<dbReference type="AlphaFoldDB" id="A0AAF0E252"/>
<gene>
    <name evidence="3" type="ORF">MOBT1_002698</name>
</gene>
<feature type="region of interest" description="Disordered" evidence="2">
    <location>
        <begin position="139"/>
        <end position="163"/>
    </location>
</feature>
<sequence length="385" mass="42676">MPPASSQDILPLWPADAADINQYVAMHRTGLEDPEQPVLDAACDLVSSMQSYAMAAHGLRAAPLGRVQHRISESLRQGAIKDKESEKAFRRALDALHAMVTHVEGISWTLAKAYTTTQQKAVALRDEEQKIRQTRRELAEEAHSVRKERHAARQKQKQTARAAEALDQRAAALAEREREVETERANALARMQESIAASKNASVAAVRRATLREEAADQREVEAAQRIRQAEEQAADASSALESIRQRNQRMADQMRELQAAVRRAQEKYRAVRAQSSQHTHAEATYRKRIAELEARSSENDERGSSPTLLAKRPRSSPQSDTTLPHTPGADCDLDDDEFPMPGGILANGPQSPGKKAARVSRPLQESHTFAWNGPLVLGPRRRPG</sequence>
<evidence type="ECO:0000256" key="2">
    <source>
        <dbReference type="SAM" id="MobiDB-lite"/>
    </source>
</evidence>
<accession>A0AAF0E252</accession>
<keyword evidence="1" id="KW-0175">Coiled coil</keyword>
<feature type="compositionally biased region" description="Basic residues" evidence="2">
    <location>
        <begin position="146"/>
        <end position="158"/>
    </location>
</feature>
<feature type="compositionally biased region" description="Polar residues" evidence="2">
    <location>
        <begin position="316"/>
        <end position="325"/>
    </location>
</feature>